<evidence type="ECO:0000256" key="4">
    <source>
        <dbReference type="SAM" id="MobiDB-lite"/>
    </source>
</evidence>
<dbReference type="GeneID" id="8852048"/>
<dbReference type="InterPro" id="IPR035899">
    <property type="entry name" value="DBL_dom_sf"/>
</dbReference>
<organism evidence="7">
    <name type="scientific">Naegleria gruberi</name>
    <name type="common">Amoeba</name>
    <dbReference type="NCBI Taxonomy" id="5762"/>
    <lineage>
        <taxon>Eukaryota</taxon>
        <taxon>Discoba</taxon>
        <taxon>Heterolobosea</taxon>
        <taxon>Tetramitia</taxon>
        <taxon>Eutetramitia</taxon>
        <taxon>Vahlkampfiidae</taxon>
        <taxon>Naegleria</taxon>
    </lineage>
</organism>
<dbReference type="SUPFAM" id="SSF48065">
    <property type="entry name" value="DBL homology domain (DH-domain)"/>
    <property type="match status" value="1"/>
</dbReference>
<dbReference type="CDD" id="cd00160">
    <property type="entry name" value="RhoGEF"/>
    <property type="match status" value="1"/>
</dbReference>
<feature type="compositionally biased region" description="Low complexity" evidence="4">
    <location>
        <begin position="2286"/>
        <end position="2295"/>
    </location>
</feature>
<dbReference type="PANTHER" id="PTHR12673:SF159">
    <property type="entry name" value="LD03170P"/>
    <property type="match status" value="1"/>
</dbReference>
<dbReference type="SMART" id="SM00325">
    <property type="entry name" value="RhoGEF"/>
    <property type="match status" value="1"/>
</dbReference>
<evidence type="ECO:0000313" key="6">
    <source>
        <dbReference type="EMBL" id="EFC42614.1"/>
    </source>
</evidence>
<feature type="compositionally biased region" description="Low complexity" evidence="4">
    <location>
        <begin position="2253"/>
        <end position="2264"/>
    </location>
</feature>
<dbReference type="InterPro" id="IPR003591">
    <property type="entry name" value="Leu-rich_rpt_typical-subtyp"/>
</dbReference>
<sequence length="2342" mass="266257">MAALGLIYFVCTLFIGVAAFVWRKFFSSNANNTTTTTTTSSSSTSTLGDELVQKDVSSKVSPRVLETGRKEEEILDETLKSVLEESGIFIETNDVKEEPISVEESSDETLSEVKTDEIQEELEEVSTPQQEEEYQETFTEEKQISIPEELSETCQEEILSQTKDITDMKEEEHLTDITESQQKDITEEEIVEDSTTAVEDNAKESIVVPTIVTEVKEEKSEPSELYITCLIVLQAIIRGYLQRHSMGQVKETLSMITQGLLNSFNIRSELEEEKNSLTTMQSIVRNSNSVRKFMDEKQKVQLIQAFIQSKLEFVKSSEQKDKVIELQSILKSKLLMKNLKSLLESVSTLQSFLHSKIVEENYVSTVSTIQSLQARVRSNYESKQVEEGLKSLEILQSRCLKSIVEKDLRNQLEKITILQSKARTFIIGKKLRNEIENCKLIQSACTAYLKQKQILHLENLSSMIHSFAASKQDRLNYRNNVDNVKTLESVMRGYSQRNSMTNVLHAITDLQSHLIGQNSRKSLHKSIDRANTLLALSKAKCYKKSLMVDKSRLVILQALARSSITNRKLNAKQASEEDLALLVQSLHNGSKLRSEHSEKVRSVNLINSLLSATKSRNTFNKEKLSIQTIQAALNSHKVQHLHSNDMSNIGLIQSVIIAKKANDVKTTATNNIILLQSLIRGRQIQKEKSHNLDHAHVLTAFSKGRLMLHLFESQVATTTKIQSFTRQYTSRKQMMKEIDNVCLLESLCTGFVERRNLSTEISNILQCQSLIRGFMTRKVRVSDDQIDQLEKKTHFVSMIQSSMDGRNIRKIREQAAAHVKLFQAVSRAFLTLDSYQQQQIISLHLQSICRSVMERKALSTDLNNLLGLQALCRSRLITNRSKVDKNRVQIVQSNIRRYLAHKHLDQEKLRVANLQSLIRGFANKQFVKDQIARVTVMQSMTRAYSYRKQMKNSQSRINILQAKIRGYLEKTRIEGQNSLSNNLGSVMKGFAQRVKLFKAITSTIPTIQSSVRQFALRKGISESLGAIINIQSLCRKHLQSESKPLSLNRILSLQALIRTYSKGKHTNQQLGKIPYIQALFRGKQARKTIVKSSDVSPIQAVARSLKQRRVMEQSEQGITKISAALLGYSKRRELFQSMKNITHCQTILKTVLSSNDLRSQTKQSLDLISNLQQKLKTRLELERFEKKKKSSLLLQSLARGCTIRKFIRNSVKPSVELIDSLCIGHIERENHRDKVEKATLLQSISRRAQACNQISEQRQKLLLLQAAFKSWKTRDTFKKELEDKIIHELEDKIKRVVVIQGFVRGYLFRRDNLLYTKRRQESPTQQISELPSTAEILRQLYQNDEFGDNEDSEEEVQLEYPEEADDIPEPVIIEEPHVEVTVNSFLDTPSSPEELPSIIPIPLHRRTSNAPLPAINITASTPTPTTTVTPSVFSKEPVGITSSTKNTRLPSQKPPTRRQLIQNIIEECKRTKNPVLNLSGYDLETLPYSAIDCKHVTELILSQNNLVTLPSWFVDTFSDLKVLDLSGNQLYELPIDLARLSLTSINLSNNKLEFLPQALNEMNTLTKIDISENVLLSLPSTISHLVNVEELDISNNYLMTLPDDIKKLKKLKNFQYYNNEYLQSEISKIAEVISAVSGEKAKTIIQKLRNEDSMGYKEIGLSNKHKENNLFLDPYDLTDMSEATEMYNGEDGESDYSMTDDVVLSPRLMRNNSSATMVETDTTSTPMTPISGRNNDYLDTPPTHTLSVTTEEYGTPCITPPAISDSDSESDVTPPKYNPPVTIPQIKLEVIENLDSPSSSPAEHSPISMHPPKVIMTEEDKKVNFGQLNKEGNEKSLTDVVHMEHPLFATPKIRPVSASYKKVALEESEEERKEREAKENKKSKERINMVLEILESERKYVKYLDVLWDLFYEPIVNNYFPADKNKNPEESERLVPKMIAKNFFPNDLLTIKTFNKNFLVKLEDRFKIYKGDPTKIYDMLIGDLFEKIAPFFKIYTSYLSSYESTMNKIREYRAEDKIFDKWLDKRKTHPRCAGLEIGSFLIMPVQRIPRYKLLLENLCKNTPPDHADYSNLISAIEKITESATTQNAKIKETNNRIKVYQLSRLMKLSDLVQPHRRLIREGEIVFGDQPKIEYKAYLFNDIFVFREKKRQKTKVAKSVKAYSLLDAFISGGGQNRLSMILLNAEKNKTVEKEILFPSHEVKMEWVLEIEKALEEVREKRELISKGTKAIVRTSSRAGRFFRALKSPGRKGDLSPTSSNLSSTTIGQPSTPSTSAPELRGVTRTNSTVSDQSTTSVVSNLSVISSTSNVASSSTSSLSSSSDGKKKSILGKIMMGFATNKKK</sequence>
<accession>D2VKL1</accession>
<evidence type="ECO:0000256" key="2">
    <source>
        <dbReference type="ARBA" id="ARBA00022737"/>
    </source>
</evidence>
<keyword evidence="2" id="KW-0677">Repeat</keyword>
<dbReference type="GO" id="GO:0005737">
    <property type="term" value="C:cytoplasm"/>
    <property type="evidence" value="ECO:0007669"/>
    <property type="project" value="TreeGrafter"/>
</dbReference>
<dbReference type="Gene3D" id="3.80.10.10">
    <property type="entry name" value="Ribonuclease Inhibitor"/>
    <property type="match status" value="1"/>
</dbReference>
<dbReference type="SMART" id="SM00369">
    <property type="entry name" value="LRR_TYP"/>
    <property type="match status" value="3"/>
</dbReference>
<dbReference type="InterPro" id="IPR001611">
    <property type="entry name" value="Leu-rich_rpt"/>
</dbReference>
<gene>
    <name evidence="6" type="ORF">NAEGRDRAFT_80323</name>
</gene>
<dbReference type="InParanoid" id="D2VKL1"/>
<dbReference type="RefSeq" id="XP_002675358.1">
    <property type="nucleotide sequence ID" value="XM_002675312.1"/>
</dbReference>
<evidence type="ECO:0000256" key="1">
    <source>
        <dbReference type="ARBA" id="ARBA00022614"/>
    </source>
</evidence>
<feature type="compositionally biased region" description="Polar residues" evidence="4">
    <location>
        <begin position="1440"/>
        <end position="1450"/>
    </location>
</feature>
<dbReference type="PROSITE" id="PS51450">
    <property type="entry name" value="LRR"/>
    <property type="match status" value="1"/>
</dbReference>
<dbReference type="PROSITE" id="PS50010">
    <property type="entry name" value="DH_2"/>
    <property type="match status" value="1"/>
</dbReference>
<feature type="coiled-coil region" evidence="3">
    <location>
        <begin position="1861"/>
        <end position="1888"/>
    </location>
</feature>
<dbReference type="SMART" id="SM00015">
    <property type="entry name" value="IQ"/>
    <property type="match status" value="9"/>
</dbReference>
<dbReference type="InterPro" id="IPR000048">
    <property type="entry name" value="IQ_motif_EF-hand-BS"/>
</dbReference>
<reference evidence="6 7" key="1">
    <citation type="journal article" date="2010" name="Cell">
        <title>The genome of Naegleria gruberi illuminates early eukaryotic versatility.</title>
        <authorList>
            <person name="Fritz-Laylin L.K."/>
            <person name="Prochnik S.E."/>
            <person name="Ginger M.L."/>
            <person name="Dacks J.B."/>
            <person name="Carpenter M.L."/>
            <person name="Field M.C."/>
            <person name="Kuo A."/>
            <person name="Paredez A."/>
            <person name="Chapman J."/>
            <person name="Pham J."/>
            <person name="Shu S."/>
            <person name="Neupane R."/>
            <person name="Cipriano M."/>
            <person name="Mancuso J."/>
            <person name="Tu H."/>
            <person name="Salamov A."/>
            <person name="Lindquist E."/>
            <person name="Shapiro H."/>
            <person name="Lucas S."/>
            <person name="Grigoriev I.V."/>
            <person name="Cande W.Z."/>
            <person name="Fulton C."/>
            <person name="Rokhsar D.S."/>
            <person name="Dawson S.C."/>
        </authorList>
    </citation>
    <scope>NUCLEOTIDE SEQUENCE [LARGE SCALE GENOMIC DNA]</scope>
    <source>
        <strain evidence="6 7">NEG-M</strain>
    </source>
</reference>
<dbReference type="InterPro" id="IPR051092">
    <property type="entry name" value="FYVE_RhoGEF_PH"/>
</dbReference>
<feature type="region of interest" description="Disordered" evidence="4">
    <location>
        <begin position="2244"/>
        <end position="2295"/>
    </location>
</feature>
<evidence type="ECO:0000313" key="7">
    <source>
        <dbReference type="Proteomes" id="UP000006671"/>
    </source>
</evidence>
<feature type="compositionally biased region" description="Polar residues" evidence="4">
    <location>
        <begin position="2265"/>
        <end position="2275"/>
    </location>
</feature>
<dbReference type="Pfam" id="PF13855">
    <property type="entry name" value="LRR_8"/>
    <property type="match status" value="1"/>
</dbReference>
<keyword evidence="1" id="KW-0433">Leucine-rich repeat</keyword>
<evidence type="ECO:0000256" key="3">
    <source>
        <dbReference type="SAM" id="Coils"/>
    </source>
</evidence>
<dbReference type="InterPro" id="IPR000219">
    <property type="entry name" value="DH_dom"/>
</dbReference>
<dbReference type="SUPFAM" id="SSF50729">
    <property type="entry name" value="PH domain-like"/>
    <property type="match status" value="1"/>
</dbReference>
<dbReference type="InterPro" id="IPR032675">
    <property type="entry name" value="LRR_dom_sf"/>
</dbReference>
<keyword evidence="3" id="KW-0175">Coiled coil</keyword>
<feature type="region of interest" description="Disordered" evidence="4">
    <location>
        <begin position="1761"/>
        <end position="1781"/>
    </location>
</feature>
<dbReference type="OMA" id="EVKMEWV"/>
<dbReference type="Gene3D" id="1.20.900.10">
    <property type="entry name" value="Dbl homology (DH) domain"/>
    <property type="match status" value="1"/>
</dbReference>
<dbReference type="SUPFAM" id="SSF52058">
    <property type="entry name" value="L domain-like"/>
    <property type="match status" value="1"/>
</dbReference>
<feature type="compositionally biased region" description="Polar residues" evidence="4">
    <location>
        <begin position="1716"/>
        <end position="1734"/>
    </location>
</feature>
<dbReference type="GO" id="GO:0005085">
    <property type="term" value="F:guanyl-nucleotide exchange factor activity"/>
    <property type="evidence" value="ECO:0007669"/>
    <property type="project" value="InterPro"/>
</dbReference>
<feature type="region of interest" description="Disordered" evidence="4">
    <location>
        <begin position="1416"/>
        <end position="1456"/>
    </location>
</feature>
<proteinExistence type="predicted"/>
<dbReference type="Pfam" id="PF00621">
    <property type="entry name" value="RhoGEF"/>
    <property type="match status" value="1"/>
</dbReference>
<dbReference type="Pfam" id="PF00560">
    <property type="entry name" value="LRR_1"/>
    <property type="match status" value="1"/>
</dbReference>
<feature type="domain" description="DH" evidence="5">
    <location>
        <begin position="1885"/>
        <end position="2089"/>
    </location>
</feature>
<protein>
    <submittedName>
        <fullName evidence="6">Predicted protein</fullName>
    </submittedName>
</protein>
<dbReference type="PANTHER" id="PTHR12673">
    <property type="entry name" value="FACIOGENITAL DYSPLASIA PROTEIN"/>
    <property type="match status" value="1"/>
</dbReference>
<keyword evidence="7" id="KW-1185">Reference proteome</keyword>
<feature type="region of interest" description="Disordered" evidence="4">
    <location>
        <begin position="1716"/>
        <end position="1741"/>
    </location>
</feature>
<dbReference type="OrthoDB" id="1668230at2759"/>
<dbReference type="PROSITE" id="PS50096">
    <property type="entry name" value="IQ"/>
    <property type="match status" value="4"/>
</dbReference>
<dbReference type="eggNOG" id="KOG4424">
    <property type="taxonomic scope" value="Eukaryota"/>
</dbReference>
<evidence type="ECO:0000259" key="5">
    <source>
        <dbReference type="PROSITE" id="PS50010"/>
    </source>
</evidence>
<dbReference type="VEuPathDB" id="AmoebaDB:NAEGRDRAFT_80323"/>
<dbReference type="EMBL" id="GG738878">
    <property type="protein sequence ID" value="EFC42614.1"/>
    <property type="molecule type" value="Genomic_DNA"/>
</dbReference>
<dbReference type="Proteomes" id="UP000006671">
    <property type="component" value="Unassembled WGS sequence"/>
</dbReference>
<name>D2VKL1_NAEGR</name>
<feature type="compositionally biased region" description="Low complexity" evidence="4">
    <location>
        <begin position="1416"/>
        <end position="1432"/>
    </location>
</feature>
<dbReference type="eggNOG" id="KOG0619">
    <property type="taxonomic scope" value="Eukaryota"/>
</dbReference>
<dbReference type="KEGG" id="ngr:NAEGRDRAFT_80323"/>